<evidence type="ECO:0000259" key="1">
    <source>
        <dbReference type="Pfam" id="PF00149"/>
    </source>
</evidence>
<sequence length="261" mass="29598">MIDDFELIVHKFNDREDRHIYLLGDVHLGAKECLETDFAKFLQMVKDDYAGYLILLGDLLNNGVKSSVTNVYDEVLMPGNAKRQMIEYLEPVSDKILCAVTGNHERRTLREDDMDITYDIMSQLGIEERCRRNIAFLKLQFGNPRSSRETNPQYMFACTHGAGGGALPGGVINRNQRFADAFEGLDCLCTGHSHKPMTYAMTKLRIDHAHNRVQERTVKIAVASSWLRYSGYPTAAMLPPTGRVINRIDLCGDKKHMEVII</sequence>
<dbReference type="Pfam" id="PF00149">
    <property type="entry name" value="Metallophos"/>
    <property type="match status" value="1"/>
</dbReference>
<organism evidence="2">
    <name type="scientific">Siphoviridae sp. ctCUc43</name>
    <dbReference type="NCBI Taxonomy" id="2825379"/>
    <lineage>
        <taxon>Viruses</taxon>
        <taxon>Duplodnaviria</taxon>
        <taxon>Heunggongvirae</taxon>
        <taxon>Uroviricota</taxon>
        <taxon>Caudoviricetes</taxon>
    </lineage>
</organism>
<protein>
    <submittedName>
        <fullName evidence="2">SERINE/THREONINE PROTEIN PHOSPHATASE</fullName>
    </submittedName>
</protein>
<dbReference type="InterPro" id="IPR004843">
    <property type="entry name" value="Calcineurin-like_PHP"/>
</dbReference>
<proteinExistence type="predicted"/>
<dbReference type="EMBL" id="BK015668">
    <property type="protein sequence ID" value="DAE19163.1"/>
    <property type="molecule type" value="Genomic_DNA"/>
</dbReference>
<evidence type="ECO:0000313" key="2">
    <source>
        <dbReference type="EMBL" id="DAE19163.1"/>
    </source>
</evidence>
<name>A0A8S5QK13_9CAUD</name>
<feature type="domain" description="Calcineurin-like phosphoesterase" evidence="1">
    <location>
        <begin position="19"/>
        <end position="126"/>
    </location>
</feature>
<dbReference type="SUPFAM" id="SSF56300">
    <property type="entry name" value="Metallo-dependent phosphatases"/>
    <property type="match status" value="1"/>
</dbReference>
<accession>A0A8S5QK13</accession>
<dbReference type="Gene3D" id="3.60.21.10">
    <property type="match status" value="1"/>
</dbReference>
<dbReference type="GO" id="GO:0016787">
    <property type="term" value="F:hydrolase activity"/>
    <property type="evidence" value="ECO:0007669"/>
    <property type="project" value="InterPro"/>
</dbReference>
<reference evidence="2" key="1">
    <citation type="journal article" date="2021" name="Proc. Natl. Acad. Sci. U.S.A.">
        <title>A Catalog of Tens of Thousands of Viruses from Human Metagenomes Reveals Hidden Associations with Chronic Diseases.</title>
        <authorList>
            <person name="Tisza M.J."/>
            <person name="Buck C.B."/>
        </authorList>
    </citation>
    <scope>NUCLEOTIDE SEQUENCE</scope>
    <source>
        <strain evidence="2">CtCUc43</strain>
    </source>
</reference>
<dbReference type="InterPro" id="IPR029052">
    <property type="entry name" value="Metallo-depent_PP-like"/>
</dbReference>